<gene>
    <name evidence="2" type="ORF">NCTC9077_01641</name>
</gene>
<dbReference type="Pfam" id="PF00583">
    <property type="entry name" value="Acetyltransf_1"/>
    <property type="match status" value="1"/>
</dbReference>
<organism evidence="2 3">
    <name type="scientific">Escherichia coli</name>
    <dbReference type="NCBI Taxonomy" id="562"/>
    <lineage>
        <taxon>Bacteria</taxon>
        <taxon>Pseudomonadati</taxon>
        <taxon>Pseudomonadota</taxon>
        <taxon>Gammaproteobacteria</taxon>
        <taxon>Enterobacterales</taxon>
        <taxon>Enterobacteriaceae</taxon>
        <taxon>Escherichia</taxon>
    </lineage>
</organism>
<dbReference type="GO" id="GO:0016747">
    <property type="term" value="F:acyltransferase activity, transferring groups other than amino-acyl groups"/>
    <property type="evidence" value="ECO:0007669"/>
    <property type="project" value="InterPro"/>
</dbReference>
<dbReference type="EMBL" id="UGCU01000001">
    <property type="protein sequence ID" value="STJ09987.1"/>
    <property type="molecule type" value="Genomic_DNA"/>
</dbReference>
<dbReference type="CDD" id="cd04301">
    <property type="entry name" value="NAT_SF"/>
    <property type="match status" value="1"/>
</dbReference>
<dbReference type="PANTHER" id="PTHR42793">
    <property type="entry name" value="COA BINDING DOMAIN CONTAINING PROTEIN"/>
    <property type="match status" value="1"/>
</dbReference>
<sequence length="244" mass="27764">MRYAHWDVAGLSQLLVQVSNLIVDCPEIQRLDIHPLLASGSEFTALDVTLDIAPFEGDNESRLAVRPYPHQLEEWVELKNGERCLFRPICQKMSHNFSSSFRESPKKIFITGYFSEINEFTHEDLANMTQIDYDREMAFVAVRRIDQTEEILGVTRAISDPDNIDAEFAVLVRSDLKGLGLGRRLMEKLITYTRDHGLQRLNGITMPNNRGMVALARKLGFNVDIQLEEGIVGLTLNLAQREES</sequence>
<dbReference type="PANTHER" id="PTHR42793:SF1">
    <property type="entry name" value="PEPTIDYL-LYSINE N-ACETYLTRANSFERASE PATZ"/>
    <property type="match status" value="1"/>
</dbReference>
<dbReference type="Proteomes" id="UP000254495">
    <property type="component" value="Unassembled WGS sequence"/>
</dbReference>
<evidence type="ECO:0000313" key="3">
    <source>
        <dbReference type="Proteomes" id="UP000254495"/>
    </source>
</evidence>
<feature type="domain" description="N-acetyltransferase" evidence="1">
    <location>
        <begin position="63"/>
        <end position="239"/>
    </location>
</feature>
<accession>A0A376VFE9</accession>
<evidence type="ECO:0000259" key="1">
    <source>
        <dbReference type="PROSITE" id="PS51186"/>
    </source>
</evidence>
<name>A0A376VFE9_ECOLX</name>
<reference evidence="2 3" key="1">
    <citation type="submission" date="2018-06" db="EMBL/GenBank/DDBJ databases">
        <authorList>
            <consortium name="Pathogen Informatics"/>
            <person name="Doyle S."/>
        </authorList>
    </citation>
    <scope>NUCLEOTIDE SEQUENCE [LARGE SCALE GENOMIC DNA]</scope>
    <source>
        <strain evidence="2 3">NCTC9077</strain>
    </source>
</reference>
<dbReference type="SUPFAM" id="SSF55729">
    <property type="entry name" value="Acyl-CoA N-acyltransferases (Nat)"/>
    <property type="match status" value="1"/>
</dbReference>
<proteinExistence type="predicted"/>
<dbReference type="Gene3D" id="3.40.630.30">
    <property type="match status" value="1"/>
</dbReference>
<dbReference type="Gene3D" id="3.30.470.20">
    <property type="entry name" value="ATP-grasp fold, B domain"/>
    <property type="match status" value="1"/>
</dbReference>
<dbReference type="Pfam" id="PF13549">
    <property type="entry name" value="ATP-grasp_5"/>
    <property type="match status" value="1"/>
</dbReference>
<evidence type="ECO:0000313" key="2">
    <source>
        <dbReference type="EMBL" id="STJ09987.1"/>
    </source>
</evidence>
<dbReference type="InterPro" id="IPR000182">
    <property type="entry name" value="GNAT_dom"/>
</dbReference>
<dbReference type="InterPro" id="IPR016181">
    <property type="entry name" value="Acyl_CoA_acyltransferase"/>
</dbReference>
<dbReference type="PROSITE" id="PS51186">
    <property type="entry name" value="GNAT"/>
    <property type="match status" value="1"/>
</dbReference>
<dbReference type="AlphaFoldDB" id="A0A376VFE9"/>
<protein>
    <submittedName>
        <fullName evidence="2">Putative acyl-CoA synthetase</fullName>
    </submittedName>
</protein>